<accession>Q5KVK8</accession>
<dbReference type="InterPro" id="IPR015422">
    <property type="entry name" value="PyrdxlP-dep_Trfase_small"/>
</dbReference>
<gene>
    <name evidence="10" type="ordered locus">GK2993</name>
</gene>
<dbReference type="InterPro" id="IPR016454">
    <property type="entry name" value="Cysteine_dSase"/>
</dbReference>
<organism evidence="10 11">
    <name type="scientific">Geobacillus kaustophilus (strain HTA426)</name>
    <dbReference type="NCBI Taxonomy" id="235909"/>
    <lineage>
        <taxon>Bacteria</taxon>
        <taxon>Bacillati</taxon>
        <taxon>Bacillota</taxon>
        <taxon>Bacilli</taxon>
        <taxon>Bacillales</taxon>
        <taxon>Anoxybacillaceae</taxon>
        <taxon>Geobacillus</taxon>
        <taxon>Geobacillus thermoleovorans group</taxon>
    </lineage>
</organism>
<keyword evidence="5 8" id="KW-0663">Pyridoxal phosphate</keyword>
<dbReference type="EC" id="2.8.1.7" evidence="3 8"/>
<protein>
    <recommendedName>
        <fullName evidence="3 8">Cysteine desulfurase</fullName>
        <ecNumber evidence="3 8">2.8.1.7</ecNumber>
    </recommendedName>
</protein>
<proteinExistence type="inferred from homology"/>
<dbReference type="NCBIfam" id="TIGR01979">
    <property type="entry name" value="sufS"/>
    <property type="match status" value="1"/>
</dbReference>
<evidence type="ECO:0000256" key="8">
    <source>
        <dbReference type="RuleBase" id="RU004506"/>
    </source>
</evidence>
<dbReference type="PIRSF" id="PIRSF005572">
    <property type="entry name" value="NifS"/>
    <property type="match status" value="1"/>
</dbReference>
<evidence type="ECO:0000259" key="9">
    <source>
        <dbReference type="Pfam" id="PF00266"/>
    </source>
</evidence>
<dbReference type="PATRIC" id="fig|235909.7.peg.3196"/>
<evidence type="ECO:0000256" key="1">
    <source>
        <dbReference type="ARBA" id="ARBA00001933"/>
    </source>
</evidence>
<dbReference type="InterPro" id="IPR020578">
    <property type="entry name" value="Aminotrans_V_PyrdxlP_BS"/>
</dbReference>
<evidence type="ECO:0000256" key="4">
    <source>
        <dbReference type="ARBA" id="ARBA00022679"/>
    </source>
</evidence>
<dbReference type="GO" id="GO:0016829">
    <property type="term" value="F:lyase activity"/>
    <property type="evidence" value="ECO:0007669"/>
    <property type="project" value="UniProtKB-KW"/>
</dbReference>
<dbReference type="AlphaFoldDB" id="Q5KVK8"/>
<dbReference type="PANTHER" id="PTHR43586:SF8">
    <property type="entry name" value="CYSTEINE DESULFURASE 1, CHLOROPLASTIC"/>
    <property type="match status" value="1"/>
</dbReference>
<dbReference type="HOGENOM" id="CLU_003433_2_5_9"/>
<evidence type="ECO:0000256" key="5">
    <source>
        <dbReference type="ARBA" id="ARBA00022898"/>
    </source>
</evidence>
<dbReference type="InterPro" id="IPR010970">
    <property type="entry name" value="Cys_dSase_SufS"/>
</dbReference>
<dbReference type="PROSITE" id="PS00595">
    <property type="entry name" value="AA_TRANSFER_CLASS_5"/>
    <property type="match status" value="1"/>
</dbReference>
<dbReference type="eggNOG" id="COG0520">
    <property type="taxonomic scope" value="Bacteria"/>
</dbReference>
<sequence length="406" mass="44681">MNVNEIRALFPILHQQVNGHPLVYFDSAATSQKPLPVIETLDRYYREYNSNVHRGVHTLGTKATDAYEGAREKVRRFLNAQSAQEIIFTRGTTAALNLVAASYGRANVKEGDEIVITYMEHHSNLIPWQQLAKQTGATLKYIPLQEDGTIDLRDVEAAITKAAKIVAIAHVSNVLGTINPVREIARIAHERGAVVVVDAAQSAPHMKVDVQELDCDFLALSGHKMCGPTGIGVLYGKKKWLAQMEPIEFGGEMIDFVELYDSTWKELPWKFEGGTPIIAGAIGLGAAIDFLEQVGLDAIAAHEHELAQYALERMADIEGVTVYGPKERAGLVTFNIDGVHPHDVATVLDAEGIAIRAGHHCAQPLMKWLGVTANARASFYLYNTKEEIDAFIAALQKAKEYFSHVF</sequence>
<dbReference type="Proteomes" id="UP000001172">
    <property type="component" value="Chromosome"/>
</dbReference>
<keyword evidence="4 8" id="KW-0808">Transferase</keyword>
<comment type="cofactor">
    <cofactor evidence="1 7">
        <name>pyridoxal 5'-phosphate</name>
        <dbReference type="ChEBI" id="CHEBI:597326"/>
    </cofactor>
</comment>
<reference evidence="10 11" key="1">
    <citation type="journal article" date="2004" name="Nucleic Acids Res.">
        <title>Thermoadaptation trait revealed by the genome sequence of thermophilic Geobacillus kaustophilus.</title>
        <authorList>
            <person name="Takami H."/>
            <person name="Takaki Y."/>
            <person name="Chee G.J."/>
            <person name="Nishi S."/>
            <person name="Shimamura S."/>
            <person name="Suzuki H."/>
            <person name="Matsui S."/>
            <person name="Uchiyama I."/>
        </authorList>
    </citation>
    <scope>NUCLEOTIDE SEQUENCE [LARGE SCALE GENOMIC DNA]</scope>
    <source>
        <strain evidence="10 11">HTA426</strain>
    </source>
</reference>
<dbReference type="SUPFAM" id="SSF53383">
    <property type="entry name" value="PLP-dependent transferases"/>
    <property type="match status" value="1"/>
</dbReference>
<dbReference type="GO" id="GO:0030170">
    <property type="term" value="F:pyridoxal phosphate binding"/>
    <property type="evidence" value="ECO:0007669"/>
    <property type="project" value="UniProtKB-UniRule"/>
</dbReference>
<comment type="function">
    <text evidence="8">Catalyzes the removal of elemental sulfur and selenium atoms from L-cysteine, L-cystine, L-selenocysteine, and L-selenocystine to produce L-alanine.</text>
</comment>
<evidence type="ECO:0000313" key="10">
    <source>
        <dbReference type="EMBL" id="BAD77278.1"/>
    </source>
</evidence>
<evidence type="ECO:0000256" key="6">
    <source>
        <dbReference type="ARBA" id="ARBA00050776"/>
    </source>
</evidence>
<dbReference type="Gene3D" id="3.90.1150.10">
    <property type="entry name" value="Aspartate Aminotransferase, domain 1"/>
    <property type="match status" value="1"/>
</dbReference>
<feature type="domain" description="Aminotransferase class V" evidence="9">
    <location>
        <begin position="23"/>
        <end position="391"/>
    </location>
</feature>
<dbReference type="STRING" id="235909.GK2993"/>
<dbReference type="CDD" id="cd06453">
    <property type="entry name" value="SufS_like"/>
    <property type="match status" value="1"/>
</dbReference>
<dbReference type="Gene3D" id="3.40.640.10">
    <property type="entry name" value="Type I PLP-dependent aspartate aminotransferase-like (Major domain)"/>
    <property type="match status" value="1"/>
</dbReference>
<evidence type="ECO:0000256" key="7">
    <source>
        <dbReference type="RuleBase" id="RU004504"/>
    </source>
</evidence>
<dbReference type="GO" id="GO:0031071">
    <property type="term" value="F:cysteine desulfurase activity"/>
    <property type="evidence" value="ECO:0007669"/>
    <property type="project" value="UniProtKB-UniRule"/>
</dbReference>
<name>Q5KVK8_GEOKA</name>
<dbReference type="KEGG" id="gka:GK2993"/>
<dbReference type="InterPro" id="IPR015421">
    <property type="entry name" value="PyrdxlP-dep_Trfase_major"/>
</dbReference>
<keyword evidence="11" id="KW-1185">Reference proteome</keyword>
<comment type="catalytic activity">
    <reaction evidence="6 8">
        <text>(sulfur carrier)-H + L-cysteine = (sulfur carrier)-SH + L-alanine</text>
        <dbReference type="Rhea" id="RHEA:43892"/>
        <dbReference type="Rhea" id="RHEA-COMP:14737"/>
        <dbReference type="Rhea" id="RHEA-COMP:14739"/>
        <dbReference type="ChEBI" id="CHEBI:29917"/>
        <dbReference type="ChEBI" id="CHEBI:35235"/>
        <dbReference type="ChEBI" id="CHEBI:57972"/>
        <dbReference type="ChEBI" id="CHEBI:64428"/>
        <dbReference type="EC" id="2.8.1.7"/>
    </reaction>
</comment>
<keyword evidence="10" id="KW-0456">Lyase</keyword>
<dbReference type="GO" id="GO:0006534">
    <property type="term" value="P:cysteine metabolic process"/>
    <property type="evidence" value="ECO:0007669"/>
    <property type="project" value="UniProtKB-UniRule"/>
</dbReference>
<dbReference type="RefSeq" id="WP_011232463.1">
    <property type="nucleotide sequence ID" value="NC_006510.1"/>
</dbReference>
<dbReference type="EMBL" id="BA000043">
    <property type="protein sequence ID" value="BAD77278.1"/>
    <property type="molecule type" value="Genomic_DNA"/>
</dbReference>
<dbReference type="InterPro" id="IPR015424">
    <property type="entry name" value="PyrdxlP-dep_Trfase"/>
</dbReference>
<evidence type="ECO:0000256" key="3">
    <source>
        <dbReference type="ARBA" id="ARBA00012239"/>
    </source>
</evidence>
<comment type="similarity">
    <text evidence="2 8">Belongs to the class-V pyridoxal-phosphate-dependent aminotransferase family. Csd subfamily.</text>
</comment>
<dbReference type="Pfam" id="PF00266">
    <property type="entry name" value="Aminotran_5"/>
    <property type="match status" value="1"/>
</dbReference>
<evidence type="ECO:0000313" key="11">
    <source>
        <dbReference type="Proteomes" id="UP000001172"/>
    </source>
</evidence>
<dbReference type="InterPro" id="IPR000192">
    <property type="entry name" value="Aminotrans_V_dom"/>
</dbReference>
<evidence type="ECO:0000256" key="2">
    <source>
        <dbReference type="ARBA" id="ARBA00010447"/>
    </source>
</evidence>
<dbReference type="PANTHER" id="PTHR43586">
    <property type="entry name" value="CYSTEINE DESULFURASE"/>
    <property type="match status" value="1"/>
</dbReference>